<dbReference type="Pfam" id="PF13487">
    <property type="entry name" value="HD_5"/>
    <property type="match status" value="1"/>
</dbReference>
<dbReference type="PANTHER" id="PTHR43155:SF2">
    <property type="entry name" value="CYCLIC DI-GMP PHOSPHODIESTERASE PA4108"/>
    <property type="match status" value="1"/>
</dbReference>
<gene>
    <name evidence="3" type="ORF">FPQ13_10570</name>
</gene>
<dbReference type="AlphaFoldDB" id="A0A556PBY9"/>
<dbReference type="SUPFAM" id="SSF109604">
    <property type="entry name" value="HD-domain/PDEase-like"/>
    <property type="match status" value="1"/>
</dbReference>
<dbReference type="EMBL" id="VMHE01000022">
    <property type="protein sequence ID" value="TSJ61903.1"/>
    <property type="molecule type" value="Genomic_DNA"/>
</dbReference>
<dbReference type="Proteomes" id="UP000316425">
    <property type="component" value="Unassembled WGS sequence"/>
</dbReference>
<evidence type="ECO:0000313" key="4">
    <source>
        <dbReference type="Proteomes" id="UP000316425"/>
    </source>
</evidence>
<dbReference type="InterPro" id="IPR006674">
    <property type="entry name" value="HD_domain"/>
</dbReference>
<name>A0A556PBY9_9BACI</name>
<evidence type="ECO:0000313" key="3">
    <source>
        <dbReference type="EMBL" id="TSJ61903.1"/>
    </source>
</evidence>
<dbReference type="PROSITE" id="PS51831">
    <property type="entry name" value="HD"/>
    <property type="match status" value="1"/>
</dbReference>
<evidence type="ECO:0000259" key="2">
    <source>
        <dbReference type="PROSITE" id="PS51832"/>
    </source>
</evidence>
<dbReference type="PANTHER" id="PTHR43155">
    <property type="entry name" value="CYCLIC DI-GMP PHOSPHODIESTERASE PA4108-RELATED"/>
    <property type="match status" value="1"/>
</dbReference>
<feature type="domain" description="HD" evidence="1">
    <location>
        <begin position="137"/>
        <end position="260"/>
    </location>
</feature>
<dbReference type="InterPro" id="IPR006675">
    <property type="entry name" value="HDIG_dom"/>
</dbReference>
<dbReference type="InterPro" id="IPR037522">
    <property type="entry name" value="HD_GYP_dom"/>
</dbReference>
<comment type="caution">
    <text evidence="3">The sequence shown here is derived from an EMBL/GenBank/DDBJ whole genome shotgun (WGS) entry which is preliminary data.</text>
</comment>
<sequence length="369" mass="42406">MKTAKVQDLNEGDILAKPITDSYGRVLLQKGVKFTNRIIQRLADFQFKYVYVQDELTEDIYPQNLLDDQVRFETIHHIRESFRAFNAQSTNLKQHQYVLEKSLNEVQKKVEEINKIIQDNDEILSIMSDLFLYDDYVYMHSLNVTVYSLALANELNYPKHKVEQIGIGALLHDLGKTQVPKAILHKPGKLTDLEFSIIKEHTVYGYDLLKQAHFLPNEVRYCVVQHHERLNGSGYPYGLVGPNIHPYAQILAVADVFDAVTTNRVYRRGMLPHEGLEILYSGSGELFQPEYVDLFRRTISIYPNGAEVELSNGAKGVICEQNKHLPDRPKVRVLENEESKLHKSQVYEINLATSLDLMITRCNVSSIDE</sequence>
<dbReference type="PROSITE" id="PS51832">
    <property type="entry name" value="HD_GYP"/>
    <property type="match status" value="1"/>
</dbReference>
<dbReference type="InterPro" id="IPR003607">
    <property type="entry name" value="HD/PDEase_dom"/>
</dbReference>
<dbReference type="RefSeq" id="WP_144089296.1">
    <property type="nucleotide sequence ID" value="NZ_VMHE01000022.1"/>
</dbReference>
<proteinExistence type="predicted"/>
<dbReference type="OrthoDB" id="9759601at2"/>
<keyword evidence="4" id="KW-1185">Reference proteome</keyword>
<accession>A0A556PBY9</accession>
<reference evidence="3 4" key="1">
    <citation type="submission" date="2019-07" db="EMBL/GenBank/DDBJ databases">
        <title>Allobacillus sp. nov. SKP isolated from shrimp paste of Euphausiacea.</title>
        <authorList>
            <person name="Kanchanasin P."/>
            <person name="Tanasupawat S."/>
            <person name="Shi W."/>
            <person name="Wu L."/>
            <person name="Ma J."/>
        </authorList>
    </citation>
    <scope>NUCLEOTIDE SEQUENCE [LARGE SCALE GENOMIC DNA]</scope>
    <source>
        <strain evidence="3 4">SKP4-8</strain>
    </source>
</reference>
<protein>
    <submittedName>
        <fullName evidence="3">HD-GYP domain-containing protein</fullName>
    </submittedName>
</protein>
<dbReference type="CDD" id="cd00077">
    <property type="entry name" value="HDc"/>
    <property type="match status" value="1"/>
</dbReference>
<dbReference type="Gene3D" id="1.10.3210.10">
    <property type="entry name" value="Hypothetical protein af1432"/>
    <property type="match status" value="1"/>
</dbReference>
<feature type="domain" description="HD-GYP" evidence="2">
    <location>
        <begin position="115"/>
        <end position="311"/>
    </location>
</feature>
<dbReference type="SMART" id="SM00471">
    <property type="entry name" value="HDc"/>
    <property type="match status" value="1"/>
</dbReference>
<evidence type="ECO:0000259" key="1">
    <source>
        <dbReference type="PROSITE" id="PS51831"/>
    </source>
</evidence>
<organism evidence="3 4">
    <name type="scientific">Allobacillus salarius</name>
    <dbReference type="NCBI Taxonomy" id="1955272"/>
    <lineage>
        <taxon>Bacteria</taxon>
        <taxon>Bacillati</taxon>
        <taxon>Bacillota</taxon>
        <taxon>Bacilli</taxon>
        <taxon>Bacillales</taxon>
        <taxon>Bacillaceae</taxon>
        <taxon>Allobacillus</taxon>
    </lineage>
</organism>
<dbReference type="NCBIfam" id="TIGR00277">
    <property type="entry name" value="HDIG"/>
    <property type="match status" value="1"/>
</dbReference>